<feature type="compositionally biased region" description="Basic and acidic residues" evidence="1">
    <location>
        <begin position="302"/>
        <end position="328"/>
    </location>
</feature>
<evidence type="ECO:0000313" key="2">
    <source>
        <dbReference type="EMBL" id="KAJ8322137.1"/>
    </source>
</evidence>
<feature type="compositionally biased region" description="Basic residues" evidence="1">
    <location>
        <begin position="391"/>
        <end position="412"/>
    </location>
</feature>
<evidence type="ECO:0000313" key="3">
    <source>
        <dbReference type="Proteomes" id="UP001217089"/>
    </source>
</evidence>
<feature type="region of interest" description="Disordered" evidence="1">
    <location>
        <begin position="101"/>
        <end position="125"/>
    </location>
</feature>
<sequence>MFREMSGNKVLASNEKVTVLSNPTLPVSTVSSLVTNDSTTDGHDILNLNLEGFEDKNPFSGFSEEHLSKLDEFLSSEEARKILKETSEDDFSPAMAEIDDTEVGGLGNEAANSGGDSLMFDNESKSGGGATHIAATFSDHAYAMPMDRAPKAQSGSSLVKQSPTTFTMTTIASPGVTTATTQTVVPAMPEATTSAVKSSASKAGSSNQVTKVAITLATASPSASPRKSTRIALRKGAITAKEEEDQEMTEEVKQEETTQENPEQGNSGKNTGTPKGKDKGKGKKEVVAEDKPSPTPSRRSTRIGEIEQRELAEKIRQENLQKEKEEMQSLKTKGNKVKEEVPTESVVEKKGKKRGPKKKDQANETKEEDMEVDEEEEEEEESEDETEMKSAKKNKKQKAKGKKTQKGKKQKNKKAEKPAEKESENEEEDGKDDDEEEGDEDDENEEEEEDKPLKPGKKGLKKVTLY</sequence>
<feature type="region of interest" description="Disordered" evidence="1">
    <location>
        <begin position="238"/>
        <end position="466"/>
    </location>
</feature>
<dbReference type="Proteomes" id="UP001217089">
    <property type="component" value="Unassembled WGS sequence"/>
</dbReference>
<proteinExistence type="predicted"/>
<accession>A0ABQ9G1F9</accession>
<keyword evidence="3" id="KW-1185">Reference proteome</keyword>
<feature type="compositionally biased region" description="Basic and acidic residues" evidence="1">
    <location>
        <begin position="275"/>
        <end position="292"/>
    </location>
</feature>
<feature type="compositionally biased region" description="Basic and acidic residues" evidence="1">
    <location>
        <begin position="336"/>
        <end position="349"/>
    </location>
</feature>
<dbReference type="EMBL" id="JARBDR010000018">
    <property type="protein sequence ID" value="KAJ8322137.1"/>
    <property type="molecule type" value="Genomic_DNA"/>
</dbReference>
<reference evidence="2 3" key="1">
    <citation type="submission" date="2022-12" db="EMBL/GenBank/DDBJ databases">
        <title>Chromosome-level genome of Tegillarca granosa.</title>
        <authorList>
            <person name="Kim J."/>
        </authorList>
    </citation>
    <scope>NUCLEOTIDE SEQUENCE [LARGE SCALE GENOMIC DNA]</scope>
    <source>
        <strain evidence="2">Teg-2019</strain>
        <tissue evidence="2">Adductor muscle</tissue>
    </source>
</reference>
<comment type="caution">
    <text evidence="2">The sequence shown here is derived from an EMBL/GenBank/DDBJ whole genome shotgun (WGS) entry which is preliminary data.</text>
</comment>
<feature type="compositionally biased region" description="Basic and acidic residues" evidence="1">
    <location>
        <begin position="413"/>
        <end position="422"/>
    </location>
</feature>
<name>A0ABQ9G1F9_TEGGR</name>
<evidence type="ECO:0000256" key="1">
    <source>
        <dbReference type="SAM" id="MobiDB-lite"/>
    </source>
</evidence>
<protein>
    <submittedName>
        <fullName evidence="2">Uncharacterized protein</fullName>
    </submittedName>
</protein>
<gene>
    <name evidence="2" type="ORF">KUTeg_000608</name>
</gene>
<feature type="compositionally biased region" description="Acidic residues" evidence="1">
    <location>
        <begin position="423"/>
        <end position="450"/>
    </location>
</feature>
<feature type="compositionally biased region" description="Acidic residues" evidence="1">
    <location>
        <begin position="366"/>
        <end position="386"/>
    </location>
</feature>
<feature type="compositionally biased region" description="Basic residues" evidence="1">
    <location>
        <begin position="454"/>
        <end position="466"/>
    </location>
</feature>
<organism evidence="2 3">
    <name type="scientific">Tegillarca granosa</name>
    <name type="common">Malaysian cockle</name>
    <name type="synonym">Anadara granosa</name>
    <dbReference type="NCBI Taxonomy" id="220873"/>
    <lineage>
        <taxon>Eukaryota</taxon>
        <taxon>Metazoa</taxon>
        <taxon>Spiralia</taxon>
        <taxon>Lophotrochozoa</taxon>
        <taxon>Mollusca</taxon>
        <taxon>Bivalvia</taxon>
        <taxon>Autobranchia</taxon>
        <taxon>Pteriomorphia</taxon>
        <taxon>Arcoida</taxon>
        <taxon>Arcoidea</taxon>
        <taxon>Arcidae</taxon>
        <taxon>Tegillarca</taxon>
    </lineage>
</organism>